<evidence type="ECO:0000256" key="9">
    <source>
        <dbReference type="ARBA" id="ARBA00023125"/>
    </source>
</evidence>
<dbReference type="Proteomes" id="UP000321514">
    <property type="component" value="Unassembled WGS sequence"/>
</dbReference>
<evidence type="ECO:0000313" key="17">
    <source>
        <dbReference type="Proteomes" id="UP000183760"/>
    </source>
</evidence>
<evidence type="ECO:0000256" key="10">
    <source>
        <dbReference type="ARBA" id="ARBA00023204"/>
    </source>
</evidence>
<dbReference type="GO" id="GO:0000719">
    <property type="term" value="P:photoreactive repair"/>
    <property type="evidence" value="ECO:0007669"/>
    <property type="project" value="TreeGrafter"/>
</dbReference>
<evidence type="ECO:0000256" key="1">
    <source>
        <dbReference type="ARBA" id="ARBA00001932"/>
    </source>
</evidence>
<dbReference type="Pfam" id="PF00875">
    <property type="entry name" value="DNA_photolyase"/>
    <property type="match status" value="1"/>
</dbReference>
<dbReference type="InterPro" id="IPR006050">
    <property type="entry name" value="DNA_photolyase_N"/>
</dbReference>
<dbReference type="SUPFAM" id="SSF52425">
    <property type="entry name" value="Cryptochrome/photolyase, N-terminal domain"/>
    <property type="match status" value="1"/>
</dbReference>
<dbReference type="InterPro" id="IPR052219">
    <property type="entry name" value="Photolyase_Class-2"/>
</dbReference>
<dbReference type="Proteomes" id="UP000183760">
    <property type="component" value="Unassembled WGS sequence"/>
</dbReference>
<dbReference type="EC" id="4.1.99.3" evidence="4"/>
<dbReference type="SUPFAM" id="SSF48173">
    <property type="entry name" value="Cryptochrome/photolyase FAD-binding domain"/>
    <property type="match status" value="1"/>
</dbReference>
<comment type="cofactor">
    <cofactor evidence="1">
        <name>(6R)-5,10-methylene-5,6,7,8-tetrahydrofolate</name>
        <dbReference type="ChEBI" id="CHEBI:15636"/>
    </cofactor>
</comment>
<dbReference type="GO" id="GO:0003677">
    <property type="term" value="F:DNA binding"/>
    <property type="evidence" value="ECO:0007669"/>
    <property type="project" value="UniProtKB-KW"/>
</dbReference>
<comment type="cofactor">
    <cofactor evidence="2">
        <name>FAD</name>
        <dbReference type="ChEBI" id="CHEBI:57692"/>
    </cofactor>
</comment>
<keyword evidence="9" id="KW-0238">DNA-binding</keyword>
<evidence type="ECO:0000256" key="12">
    <source>
        <dbReference type="ARBA" id="ARBA00031671"/>
    </source>
</evidence>
<dbReference type="PANTHER" id="PTHR10211">
    <property type="entry name" value="DEOXYRIBODIPYRIMIDINE PHOTOLYASE"/>
    <property type="match status" value="1"/>
</dbReference>
<dbReference type="PROSITE" id="PS51645">
    <property type="entry name" value="PHR_CRY_ALPHA_BETA"/>
    <property type="match status" value="1"/>
</dbReference>
<dbReference type="InterPro" id="IPR014729">
    <property type="entry name" value="Rossmann-like_a/b/a_fold"/>
</dbReference>
<dbReference type="InterPro" id="IPR036155">
    <property type="entry name" value="Crypto/Photolyase_N_sf"/>
</dbReference>
<evidence type="ECO:0000256" key="3">
    <source>
        <dbReference type="ARBA" id="ARBA00006409"/>
    </source>
</evidence>
<reference evidence="15 18" key="2">
    <citation type="submission" date="2019-07" db="EMBL/GenBank/DDBJ databases">
        <title>Whole genome shotgun sequence of Myxococcus fulvus NBRC 100333.</title>
        <authorList>
            <person name="Hosoyama A."/>
            <person name="Uohara A."/>
            <person name="Ohji S."/>
            <person name="Ichikawa N."/>
        </authorList>
    </citation>
    <scope>NUCLEOTIDE SEQUENCE [LARGE SCALE GENOMIC DNA]</scope>
    <source>
        <strain evidence="15 18">NBRC 100333</strain>
    </source>
</reference>
<organism evidence="15 18">
    <name type="scientific">Myxococcus fulvus</name>
    <dbReference type="NCBI Taxonomy" id="33"/>
    <lineage>
        <taxon>Bacteria</taxon>
        <taxon>Pseudomonadati</taxon>
        <taxon>Myxococcota</taxon>
        <taxon>Myxococcia</taxon>
        <taxon>Myxococcales</taxon>
        <taxon>Cystobacterineae</taxon>
        <taxon>Myxococcaceae</taxon>
        <taxon>Myxococcus</taxon>
    </lineage>
</organism>
<evidence type="ECO:0000256" key="8">
    <source>
        <dbReference type="ARBA" id="ARBA00022827"/>
    </source>
</evidence>
<dbReference type="GO" id="GO:0003904">
    <property type="term" value="F:deoxyribodipyrimidine photo-lyase activity"/>
    <property type="evidence" value="ECO:0007669"/>
    <property type="project" value="UniProtKB-EC"/>
</dbReference>
<evidence type="ECO:0000313" key="18">
    <source>
        <dbReference type="Proteomes" id="UP000321514"/>
    </source>
</evidence>
<evidence type="ECO:0000313" key="16">
    <source>
        <dbReference type="EMBL" id="SEU26192.1"/>
    </source>
</evidence>
<evidence type="ECO:0000256" key="11">
    <source>
        <dbReference type="ARBA" id="ARBA00023239"/>
    </source>
</evidence>
<name>A0A511T6S4_MYXFU</name>
<dbReference type="STRING" id="1334629.MFUL124B02_20510"/>
<accession>A0A511T6S4</accession>
<keyword evidence="17" id="KW-1185">Reference proteome</keyword>
<keyword evidence="11 15" id="KW-0456">Lyase</keyword>
<dbReference type="PANTHER" id="PTHR10211:SF0">
    <property type="entry name" value="DEOXYRIBODIPYRIMIDINE PHOTO-LYASE"/>
    <property type="match status" value="1"/>
</dbReference>
<evidence type="ECO:0000256" key="13">
    <source>
        <dbReference type="ARBA" id="ARBA00033999"/>
    </source>
</evidence>
<dbReference type="EMBL" id="BJXR01000036">
    <property type="protein sequence ID" value="GEN09874.1"/>
    <property type="molecule type" value="Genomic_DNA"/>
</dbReference>
<evidence type="ECO:0000256" key="4">
    <source>
        <dbReference type="ARBA" id="ARBA00013149"/>
    </source>
</evidence>
<dbReference type="Gene3D" id="3.40.50.620">
    <property type="entry name" value="HUPs"/>
    <property type="match status" value="1"/>
</dbReference>
<comment type="catalytic activity">
    <reaction evidence="13">
        <text>cyclobutadipyrimidine (in DNA) = 2 pyrimidine residues (in DNA).</text>
        <dbReference type="EC" id="4.1.99.3"/>
    </reaction>
</comment>
<reference evidence="16 17" key="1">
    <citation type="submission" date="2016-10" db="EMBL/GenBank/DDBJ databases">
        <authorList>
            <person name="Varghese N."/>
            <person name="Submissions S."/>
        </authorList>
    </citation>
    <scope>NUCLEOTIDE SEQUENCE [LARGE SCALE GENOMIC DNA]</scope>
    <source>
        <strain evidence="16 17">DSM 16525</strain>
    </source>
</reference>
<dbReference type="Gene3D" id="1.25.40.80">
    <property type="match status" value="1"/>
</dbReference>
<feature type="domain" description="Photolyase/cryptochrome alpha/beta" evidence="14">
    <location>
        <begin position="48"/>
        <end position="180"/>
    </location>
</feature>
<evidence type="ECO:0000256" key="6">
    <source>
        <dbReference type="ARBA" id="ARBA00022630"/>
    </source>
</evidence>
<evidence type="ECO:0000256" key="2">
    <source>
        <dbReference type="ARBA" id="ARBA00001974"/>
    </source>
</evidence>
<comment type="similarity">
    <text evidence="3">Belongs to the DNA photolyase class-2 family.</text>
</comment>
<dbReference type="Gene3D" id="1.10.579.10">
    <property type="entry name" value="DNA Cyclobutane Dipyrimidine Photolyase, subunit A, domain 3"/>
    <property type="match status" value="1"/>
</dbReference>
<evidence type="ECO:0000256" key="5">
    <source>
        <dbReference type="ARBA" id="ARBA00014046"/>
    </source>
</evidence>
<sequence>MLQFPRDPERARASVRIMPNGFSWSELDVDSARVVVIKDVPLPSSRRDFVLYWCMVNHRAEENHALDTAIALGNHLGLPVVVYQALRPDYPHASDRLHAWALEGMADLASAFASRGLPYWLELPRTTKQHRPRLAELGRRAAAVVSDLFPTYIIPGHLRGAAKALDVPLFAVDASCVVPMQRIATAQAGAYTLRPKLQKLWPEYLGRTLRARPVKAAAAGRALEPGFELADAKEARQELAAFHIDHKVAALEERGGRKAALKTLEAFLHGKLEGYDTERNDPGRAHQSGLSPFFHWGNLFAGEAARAAIRARGTDHPAVRSFLEELLVRRELGFNFCFHTPEDKQLSVQSLPGWARETLSTHQKDPREHLYSLEQLEHARTADGLWNAAQRELLERGRIHNYLRMLWGKKILEWSATPDEGLKRIAHLNDKYAVDGRDPASVANFMWVLGLHDRPFQERKVLGKVRPMSSPRTAEKFNLAPYMTRWGRPGDPPVKLKRSRRVQE</sequence>
<comment type="caution">
    <text evidence="15">The sequence shown here is derived from an EMBL/GenBank/DDBJ whole genome shotgun (WGS) entry which is preliminary data.</text>
</comment>
<dbReference type="InterPro" id="IPR036134">
    <property type="entry name" value="Crypto/Photolyase_FAD-like_sf"/>
</dbReference>
<evidence type="ECO:0000256" key="7">
    <source>
        <dbReference type="ARBA" id="ARBA00022763"/>
    </source>
</evidence>
<evidence type="ECO:0000259" key="14">
    <source>
        <dbReference type="PROSITE" id="PS51645"/>
    </source>
</evidence>
<keyword evidence="6" id="KW-0285">Flavoprotein</keyword>
<keyword evidence="8" id="KW-0274">FAD</keyword>
<dbReference type="PROSITE" id="PS01083">
    <property type="entry name" value="DNA_PHOTOLYASES_2_1"/>
    <property type="match status" value="1"/>
</dbReference>
<evidence type="ECO:0000313" key="15">
    <source>
        <dbReference type="EMBL" id="GEN09874.1"/>
    </source>
</evidence>
<dbReference type="AlphaFoldDB" id="A0A511T6S4"/>
<proteinExistence type="inferred from homology"/>
<keyword evidence="7" id="KW-0227">DNA damage</keyword>
<keyword evidence="10" id="KW-0234">DNA repair</keyword>
<gene>
    <name evidence="15" type="ORF">MFU01_49110</name>
    <name evidence="16" type="ORF">SAMN05443572_107219</name>
</gene>
<dbReference type="FunFam" id="1.10.579.10:FF:000002">
    <property type="entry name" value="Deoxyribodipyrimidine photolyase"/>
    <property type="match status" value="1"/>
</dbReference>
<dbReference type="EMBL" id="FOIB01000007">
    <property type="protein sequence ID" value="SEU26192.1"/>
    <property type="molecule type" value="Genomic_DNA"/>
</dbReference>
<protein>
    <recommendedName>
        <fullName evidence="5">Deoxyribodipyrimidine photo-lyase</fullName>
        <ecNumber evidence="4">4.1.99.3</ecNumber>
    </recommendedName>
    <alternativeName>
        <fullName evidence="12">DNA photolyase</fullName>
    </alternativeName>
</protein>
<dbReference type="InterPro" id="IPR032673">
    <property type="entry name" value="DNA_photolyase_2_CS"/>
</dbReference>